<dbReference type="CDD" id="cd16922">
    <property type="entry name" value="HATPase_EvgS-ArcB-TorS-like"/>
    <property type="match status" value="1"/>
</dbReference>
<evidence type="ECO:0000256" key="5">
    <source>
        <dbReference type="ARBA" id="ARBA00022679"/>
    </source>
</evidence>
<keyword evidence="7" id="KW-0902">Two-component regulatory system</keyword>
<dbReference type="InterPro" id="IPR003661">
    <property type="entry name" value="HisK_dim/P_dom"/>
</dbReference>
<feature type="transmembrane region" description="Helical" evidence="8">
    <location>
        <begin position="156"/>
        <end position="177"/>
    </location>
</feature>
<dbReference type="PRINTS" id="PR00344">
    <property type="entry name" value="BCTRLSENSOR"/>
</dbReference>
<dbReference type="Gene3D" id="3.30.565.10">
    <property type="entry name" value="Histidine kinase-like ATPase, C-terminal domain"/>
    <property type="match status" value="1"/>
</dbReference>
<name>A0ABP7BZG2_9MICC</name>
<dbReference type="InterPro" id="IPR003594">
    <property type="entry name" value="HATPase_dom"/>
</dbReference>
<dbReference type="PANTHER" id="PTHR43047">
    <property type="entry name" value="TWO-COMPONENT HISTIDINE PROTEIN KINASE"/>
    <property type="match status" value="1"/>
</dbReference>
<sequence length="575" mass="62163">MQIPLIRSLIGPVLFHELPLARKVNLSQLPMTLLVPLVLALAYVTNPETAFREPVFLVGAAMVLLISAVTAVLPWDRFPRRAHLVIPALDLVAIFLISLGGYQVLIALPFLSGIPIFWMAWSGMIPRTTVAVSLLAPLAMFWSQAVHAGRPLASEVLGRPLVIPFMMLALALVVIAIESSTTRQHGSIKEAYAESHRQEKLLNAVLNAANVGLVVFDAEGKIVFINELQHRLRLSSLKPGHEPESESSLELYGADAWGRPEARELPAEERPLHRALRGEEFSDDLVWVGPPTNGRQALTVSARPLFDDGNRPAGGVLVFKQVTDLIGALHAKDRFLSNVSHELRTPLTSILGYVDLLEDDPSLQPSARSGLQIVSRNARRLDRLVDDLLTAAADRLDLRSQPLDLGRVVSSCVRSADLRAAAGDLVLERDIPSGIRVFGDPIRLGQVVDNLISNAIKYTPEGGRVHVALRLDRGGDGTQAAVVTVADTGIGMDAAELEHLFDRFFRAERVRRAAIAGVGLGMPITKELVEAHGGEIAVESEPGAGSTFTVRLPLLTPGQSEAGQAEAAAHSRQEA</sequence>
<feature type="domain" description="Histidine kinase" evidence="9">
    <location>
        <begin position="338"/>
        <end position="556"/>
    </location>
</feature>
<evidence type="ECO:0000313" key="11">
    <source>
        <dbReference type="Proteomes" id="UP001500752"/>
    </source>
</evidence>
<keyword evidence="6 10" id="KW-0418">Kinase</keyword>
<dbReference type="EMBL" id="BAABEO010000008">
    <property type="protein sequence ID" value="GAA3672262.1"/>
    <property type="molecule type" value="Genomic_DNA"/>
</dbReference>
<dbReference type="GO" id="GO:0016301">
    <property type="term" value="F:kinase activity"/>
    <property type="evidence" value="ECO:0007669"/>
    <property type="project" value="UniProtKB-KW"/>
</dbReference>
<keyword evidence="8" id="KW-1133">Transmembrane helix</keyword>
<feature type="transmembrane region" description="Helical" evidence="8">
    <location>
        <begin position="88"/>
        <end position="118"/>
    </location>
</feature>
<keyword evidence="8" id="KW-0812">Transmembrane</keyword>
<organism evidence="10 11">
    <name type="scientific">Arthrobacter ginkgonis</name>
    <dbReference type="NCBI Taxonomy" id="1630594"/>
    <lineage>
        <taxon>Bacteria</taxon>
        <taxon>Bacillati</taxon>
        <taxon>Actinomycetota</taxon>
        <taxon>Actinomycetes</taxon>
        <taxon>Micrococcales</taxon>
        <taxon>Micrococcaceae</taxon>
        <taxon>Arthrobacter</taxon>
    </lineage>
</organism>
<dbReference type="SUPFAM" id="SSF55785">
    <property type="entry name" value="PYP-like sensor domain (PAS domain)"/>
    <property type="match status" value="1"/>
</dbReference>
<dbReference type="Gene3D" id="1.10.287.130">
    <property type="match status" value="1"/>
</dbReference>
<accession>A0ABP7BZG2</accession>
<comment type="caution">
    <text evidence="10">The sequence shown here is derived from an EMBL/GenBank/DDBJ whole genome shotgun (WGS) entry which is preliminary data.</text>
</comment>
<dbReference type="SUPFAM" id="SSF47384">
    <property type="entry name" value="Homodimeric domain of signal transducing histidine kinase"/>
    <property type="match status" value="1"/>
</dbReference>
<dbReference type="RefSeq" id="WP_345148692.1">
    <property type="nucleotide sequence ID" value="NZ_BAABEO010000008.1"/>
</dbReference>
<dbReference type="PROSITE" id="PS50109">
    <property type="entry name" value="HIS_KIN"/>
    <property type="match status" value="1"/>
</dbReference>
<keyword evidence="8" id="KW-0472">Membrane</keyword>
<keyword evidence="4" id="KW-0597">Phosphoprotein</keyword>
<evidence type="ECO:0000256" key="4">
    <source>
        <dbReference type="ARBA" id="ARBA00022553"/>
    </source>
</evidence>
<proteinExistence type="predicted"/>
<keyword evidence="5" id="KW-0808">Transferase</keyword>
<evidence type="ECO:0000256" key="1">
    <source>
        <dbReference type="ARBA" id="ARBA00000085"/>
    </source>
</evidence>
<protein>
    <recommendedName>
        <fullName evidence="3">histidine kinase</fullName>
        <ecNumber evidence="3">2.7.13.3</ecNumber>
    </recommendedName>
</protein>
<dbReference type="SMART" id="SM00387">
    <property type="entry name" value="HATPase_c"/>
    <property type="match status" value="1"/>
</dbReference>
<evidence type="ECO:0000256" key="8">
    <source>
        <dbReference type="SAM" id="Phobius"/>
    </source>
</evidence>
<evidence type="ECO:0000256" key="3">
    <source>
        <dbReference type="ARBA" id="ARBA00012438"/>
    </source>
</evidence>
<evidence type="ECO:0000256" key="6">
    <source>
        <dbReference type="ARBA" id="ARBA00022777"/>
    </source>
</evidence>
<dbReference type="InterPro" id="IPR036890">
    <property type="entry name" value="HATPase_C_sf"/>
</dbReference>
<dbReference type="InterPro" id="IPR035965">
    <property type="entry name" value="PAS-like_dom_sf"/>
</dbReference>
<dbReference type="Proteomes" id="UP001500752">
    <property type="component" value="Unassembled WGS sequence"/>
</dbReference>
<evidence type="ECO:0000256" key="2">
    <source>
        <dbReference type="ARBA" id="ARBA00004236"/>
    </source>
</evidence>
<evidence type="ECO:0000259" key="9">
    <source>
        <dbReference type="PROSITE" id="PS50109"/>
    </source>
</evidence>
<reference evidence="11" key="1">
    <citation type="journal article" date="2019" name="Int. J. Syst. Evol. Microbiol.">
        <title>The Global Catalogue of Microorganisms (GCM) 10K type strain sequencing project: providing services to taxonomists for standard genome sequencing and annotation.</title>
        <authorList>
            <consortium name="The Broad Institute Genomics Platform"/>
            <consortium name="The Broad Institute Genome Sequencing Center for Infectious Disease"/>
            <person name="Wu L."/>
            <person name="Ma J."/>
        </authorList>
    </citation>
    <scope>NUCLEOTIDE SEQUENCE [LARGE SCALE GENOMIC DNA]</scope>
    <source>
        <strain evidence="11">JCM 30742</strain>
    </source>
</reference>
<feature type="transmembrane region" description="Helical" evidence="8">
    <location>
        <begin position="124"/>
        <end position="144"/>
    </location>
</feature>
<dbReference type="CDD" id="cd00082">
    <property type="entry name" value="HisKA"/>
    <property type="match status" value="1"/>
</dbReference>
<dbReference type="SUPFAM" id="SSF55874">
    <property type="entry name" value="ATPase domain of HSP90 chaperone/DNA topoisomerase II/histidine kinase"/>
    <property type="match status" value="1"/>
</dbReference>
<comment type="subcellular location">
    <subcellularLocation>
        <location evidence="2">Cell membrane</location>
    </subcellularLocation>
</comment>
<dbReference type="EC" id="2.7.13.3" evidence="3"/>
<feature type="transmembrane region" description="Helical" evidence="8">
    <location>
        <begin position="56"/>
        <end position="76"/>
    </location>
</feature>
<dbReference type="InterPro" id="IPR005467">
    <property type="entry name" value="His_kinase_dom"/>
</dbReference>
<comment type="catalytic activity">
    <reaction evidence="1">
        <text>ATP + protein L-histidine = ADP + protein N-phospho-L-histidine.</text>
        <dbReference type="EC" id="2.7.13.3"/>
    </reaction>
</comment>
<dbReference type="InterPro" id="IPR004358">
    <property type="entry name" value="Sig_transdc_His_kin-like_C"/>
</dbReference>
<evidence type="ECO:0000256" key="7">
    <source>
        <dbReference type="ARBA" id="ARBA00023012"/>
    </source>
</evidence>
<gene>
    <name evidence="10" type="ORF">GCM10023081_08270</name>
</gene>
<dbReference type="InterPro" id="IPR036097">
    <property type="entry name" value="HisK_dim/P_sf"/>
</dbReference>
<dbReference type="PANTHER" id="PTHR43047:SF72">
    <property type="entry name" value="OSMOSENSING HISTIDINE PROTEIN KINASE SLN1"/>
    <property type="match status" value="1"/>
</dbReference>
<dbReference type="Pfam" id="PF00512">
    <property type="entry name" value="HisKA"/>
    <property type="match status" value="1"/>
</dbReference>
<dbReference type="Gene3D" id="3.30.450.20">
    <property type="entry name" value="PAS domain"/>
    <property type="match status" value="1"/>
</dbReference>
<feature type="transmembrane region" description="Helical" evidence="8">
    <location>
        <begin position="26"/>
        <end position="44"/>
    </location>
</feature>
<dbReference type="Pfam" id="PF02518">
    <property type="entry name" value="HATPase_c"/>
    <property type="match status" value="1"/>
</dbReference>
<dbReference type="SMART" id="SM00388">
    <property type="entry name" value="HisKA"/>
    <property type="match status" value="1"/>
</dbReference>
<keyword evidence="11" id="KW-1185">Reference proteome</keyword>
<evidence type="ECO:0000313" key="10">
    <source>
        <dbReference type="EMBL" id="GAA3672262.1"/>
    </source>
</evidence>